<dbReference type="AlphaFoldDB" id="A0A9N7NWS4"/>
<evidence type="ECO:0000256" key="8">
    <source>
        <dbReference type="SAM" id="MobiDB-lite"/>
    </source>
</evidence>
<gene>
    <name evidence="9" type="ORF">SHERM_06256</name>
</gene>
<evidence type="ECO:0000256" key="1">
    <source>
        <dbReference type="ARBA" id="ARBA00004613"/>
    </source>
</evidence>
<organism evidence="9 10">
    <name type="scientific">Striga hermonthica</name>
    <name type="common">Purple witchweed</name>
    <name type="synonym">Buchnera hermonthica</name>
    <dbReference type="NCBI Taxonomy" id="68872"/>
    <lineage>
        <taxon>Eukaryota</taxon>
        <taxon>Viridiplantae</taxon>
        <taxon>Streptophyta</taxon>
        <taxon>Embryophyta</taxon>
        <taxon>Tracheophyta</taxon>
        <taxon>Spermatophyta</taxon>
        <taxon>Magnoliopsida</taxon>
        <taxon>eudicotyledons</taxon>
        <taxon>Gunneridae</taxon>
        <taxon>Pentapetalae</taxon>
        <taxon>asterids</taxon>
        <taxon>lamiids</taxon>
        <taxon>Lamiales</taxon>
        <taxon>Orobanchaceae</taxon>
        <taxon>Buchnereae</taxon>
        <taxon>Striga</taxon>
    </lineage>
</organism>
<name>A0A9N7NWS4_STRHE</name>
<proteinExistence type="inferred from homology"/>
<evidence type="ECO:0000313" key="10">
    <source>
        <dbReference type="Proteomes" id="UP001153555"/>
    </source>
</evidence>
<keyword evidence="6" id="KW-1015">Disulfide bond</keyword>
<keyword evidence="4 7" id="KW-0964">Secreted</keyword>
<sequence length="207" mass="22388">MPVRPPVSGITVEQEETMWRVRIGSSPPRCERICESCRHCEAVQVPTTNPQVNKARVENSSSNDDDDDTTNYKPLSWKFGSPRPLQPLISSPIEVGGHRGFLLISYGHGFSVMLVVFLDSLAAAAGLPDGLVAWRGRLGLFVSGCGPSSASSSGFFGVGTVRGLVTLACWFKVVEVLMRSVGKMPPSVLLIGNRRGVRLGSEVRWCS</sequence>
<dbReference type="OrthoDB" id="614712at2759"/>
<protein>
    <recommendedName>
        <fullName evidence="7">Epidermal patterning factor-like protein</fullName>
    </recommendedName>
</protein>
<evidence type="ECO:0000313" key="9">
    <source>
        <dbReference type="EMBL" id="CAA0839694.1"/>
    </source>
</evidence>
<comment type="similarity">
    <text evidence="2 7">Belongs to the plant cysteine rich small secretory peptide family. Epidermal patterning factor subfamily.</text>
</comment>
<evidence type="ECO:0000256" key="7">
    <source>
        <dbReference type="RuleBase" id="RU367102"/>
    </source>
</evidence>
<comment type="function">
    <text evidence="7">Controls stomatal patterning.</text>
</comment>
<evidence type="ECO:0000256" key="3">
    <source>
        <dbReference type="ARBA" id="ARBA00022473"/>
    </source>
</evidence>
<evidence type="ECO:0000256" key="4">
    <source>
        <dbReference type="ARBA" id="ARBA00022525"/>
    </source>
</evidence>
<dbReference type="PANTHER" id="PTHR33109:SF7">
    <property type="entry name" value="EPIDERMAL PATTERNING FACTOR-LIKE PROTEIN 2"/>
    <property type="match status" value="1"/>
</dbReference>
<dbReference type="Pfam" id="PF17181">
    <property type="entry name" value="EPF"/>
    <property type="match status" value="1"/>
</dbReference>
<reference evidence="9" key="1">
    <citation type="submission" date="2019-12" db="EMBL/GenBank/DDBJ databases">
        <authorList>
            <person name="Scholes J."/>
        </authorList>
    </citation>
    <scope>NUCLEOTIDE SEQUENCE</scope>
</reference>
<comment type="caution">
    <text evidence="9">The sequence shown here is derived from an EMBL/GenBank/DDBJ whole genome shotgun (WGS) entry which is preliminary data.</text>
</comment>
<evidence type="ECO:0000256" key="6">
    <source>
        <dbReference type="ARBA" id="ARBA00023157"/>
    </source>
</evidence>
<evidence type="ECO:0000256" key="2">
    <source>
        <dbReference type="ARBA" id="ARBA00008127"/>
    </source>
</evidence>
<comment type="subcellular location">
    <subcellularLocation>
        <location evidence="1 7">Secreted</location>
    </subcellularLocation>
</comment>
<dbReference type="EMBL" id="CACSLK010031421">
    <property type="protein sequence ID" value="CAA0839694.1"/>
    <property type="molecule type" value="Genomic_DNA"/>
</dbReference>
<dbReference type="Proteomes" id="UP001153555">
    <property type="component" value="Unassembled WGS sequence"/>
</dbReference>
<feature type="region of interest" description="Disordered" evidence="8">
    <location>
        <begin position="51"/>
        <end position="76"/>
    </location>
</feature>
<keyword evidence="3 7" id="KW-0217">Developmental protein</keyword>
<accession>A0A9N7NWS4</accession>
<dbReference type="GO" id="GO:0010052">
    <property type="term" value="P:guard cell differentiation"/>
    <property type="evidence" value="ECO:0007669"/>
    <property type="project" value="UniProtKB-UniRule"/>
</dbReference>
<dbReference type="PANTHER" id="PTHR33109">
    <property type="entry name" value="EPIDERMAL PATTERNING FACTOR-LIKE PROTEIN 4"/>
    <property type="match status" value="1"/>
</dbReference>
<dbReference type="GO" id="GO:0005576">
    <property type="term" value="C:extracellular region"/>
    <property type="evidence" value="ECO:0007669"/>
    <property type="project" value="UniProtKB-SubCell"/>
</dbReference>
<evidence type="ECO:0000256" key="5">
    <source>
        <dbReference type="ARBA" id="ARBA00022729"/>
    </source>
</evidence>
<keyword evidence="5" id="KW-0732">Signal</keyword>
<dbReference type="InterPro" id="IPR039455">
    <property type="entry name" value="EPFL"/>
</dbReference>
<keyword evidence="10" id="KW-1185">Reference proteome</keyword>